<dbReference type="AlphaFoldDB" id="A0A1I1L281"/>
<gene>
    <name evidence="2" type="ORF">SAMN05444422_1143</name>
</gene>
<feature type="region of interest" description="Disordered" evidence="1">
    <location>
        <begin position="51"/>
        <end position="76"/>
    </location>
</feature>
<dbReference type="EMBL" id="FOKW01000014">
    <property type="protein sequence ID" value="SFC67055.1"/>
    <property type="molecule type" value="Genomic_DNA"/>
</dbReference>
<evidence type="ECO:0000256" key="1">
    <source>
        <dbReference type="SAM" id="MobiDB-lite"/>
    </source>
</evidence>
<feature type="compositionally biased region" description="Polar residues" evidence="1">
    <location>
        <begin position="52"/>
        <end position="62"/>
    </location>
</feature>
<dbReference type="Proteomes" id="UP000199161">
    <property type="component" value="Unassembled WGS sequence"/>
</dbReference>
<name>A0A1I1L281_NATHA</name>
<organism evidence="2 3">
    <name type="scientific">Natronobacterium haloterrestre</name>
    <name type="common">Halobiforma haloterrestris</name>
    <dbReference type="NCBI Taxonomy" id="148448"/>
    <lineage>
        <taxon>Archaea</taxon>
        <taxon>Methanobacteriati</taxon>
        <taxon>Methanobacteriota</taxon>
        <taxon>Stenosarchaea group</taxon>
        <taxon>Halobacteria</taxon>
        <taxon>Halobacteriales</taxon>
        <taxon>Natrialbaceae</taxon>
        <taxon>Natronobacterium</taxon>
    </lineage>
</organism>
<sequence>MDYLDAVIEATGEHDSALREILQEDHDEEEIREFLSDEIRSKTRRDFVASRLEQTVENTTTAPDLGDSPELPEGSDEEPILVRKYLDLSKFVSLLQDGIWFSRLDNFDDDYEGGVSDKTVRHRFDQWEYLEFEDDPPPYDLRQVYAAEDEILRKQSFVSCWRYGGEESAVFWNAYINDGNGVAVETTLDTLSSATDRADREVLIGKVNYKEYKGSDERFAANGVDRVFHKRIAFGDEKELRLLARQELNDLDLEVSETGDIDMELDADPGFNLKVDIEDLIERIILPPDINDRQLTQVVQLMEYHEITAEIWRSMLDVNPGTTSPIQMTGDDAGEIARDDMRYARLVDKSKYR</sequence>
<protein>
    <recommendedName>
        <fullName evidence="4">DUF2971 domain-containing protein</fullName>
    </recommendedName>
</protein>
<evidence type="ECO:0000313" key="2">
    <source>
        <dbReference type="EMBL" id="SFC67055.1"/>
    </source>
</evidence>
<accession>A0A1I1L281</accession>
<evidence type="ECO:0000313" key="3">
    <source>
        <dbReference type="Proteomes" id="UP000199161"/>
    </source>
</evidence>
<reference evidence="3" key="1">
    <citation type="submission" date="2016-10" db="EMBL/GenBank/DDBJ databases">
        <authorList>
            <person name="Varghese N."/>
            <person name="Submissions S."/>
        </authorList>
    </citation>
    <scope>NUCLEOTIDE SEQUENCE [LARGE SCALE GENOMIC DNA]</scope>
    <source>
        <strain evidence="3">DSM 13078</strain>
    </source>
</reference>
<evidence type="ECO:0008006" key="4">
    <source>
        <dbReference type="Google" id="ProtNLM"/>
    </source>
</evidence>
<keyword evidence="3" id="KW-1185">Reference proteome</keyword>
<proteinExistence type="predicted"/>